<sequence>MDFLIRFLQIHEPFRQAELESIAALLSINLTWIHYDPESPFAIIHLTPTTSQDEISLAKSLISRSILSTSIHELWGLGSDYPSLHTSVRSRTSHLWERYKNVTFRFNVDTYRRSISQAVQREIIERFGYLPFEGGIQMKGADEGWTVFEEYPSLTPGEGSERSEHIASHEGNNARPAVATYTLKKRSYISTTSLDAELSLVCANLVLAGAGKLVYDPFMGTGSLPLACAHFGATVMGSDLDGRALRGAGKNVLSNFKQYGTHDLYLGSFVADLTHSPLKTRRLPLLGYLDALLCDPPYGVREGCKVLGSTKTSEVVYLSDGTAAHLGRGYIPPKQAYSHERLLRDLCRFAVGTVVRGGRVGVWVPIAEGEEGDGVPMHPCLKLLYVCRQDFNKWSRRFCVYERIGDDEVDWDEVRRYDSEVDGDGKGKTADELNEFRRLYFKGFRE</sequence>
<keyword evidence="4 10" id="KW-0489">Methyltransferase</keyword>
<dbReference type="GO" id="GO:0160102">
    <property type="term" value="F:tRNA (guanine(10)-N2)-methyltransferase activity"/>
    <property type="evidence" value="ECO:0007669"/>
    <property type="project" value="UniProtKB-EC"/>
</dbReference>
<dbReference type="EMBL" id="MU005964">
    <property type="protein sequence ID" value="KAF2862652.1"/>
    <property type="molecule type" value="Genomic_DNA"/>
</dbReference>
<evidence type="ECO:0000256" key="8">
    <source>
        <dbReference type="ARBA" id="ARBA00022884"/>
    </source>
</evidence>
<evidence type="ECO:0000313" key="13">
    <source>
        <dbReference type="Proteomes" id="UP000799421"/>
    </source>
</evidence>
<dbReference type="Proteomes" id="UP000799421">
    <property type="component" value="Unassembled WGS sequence"/>
</dbReference>
<evidence type="ECO:0000256" key="4">
    <source>
        <dbReference type="ARBA" id="ARBA00022603"/>
    </source>
</evidence>
<keyword evidence="8 10" id="KW-0694">RNA-binding</keyword>
<evidence type="ECO:0000256" key="2">
    <source>
        <dbReference type="ARBA" id="ARBA00022490"/>
    </source>
</evidence>
<feature type="domain" description="tRNA (guanine(10)-N(2))-methyltransferase TRMT11 N-terminal" evidence="11">
    <location>
        <begin position="1"/>
        <end position="158"/>
    </location>
</feature>
<evidence type="ECO:0000259" key="11">
    <source>
        <dbReference type="Pfam" id="PF25904"/>
    </source>
</evidence>
<dbReference type="InterPro" id="IPR002052">
    <property type="entry name" value="DNA_methylase_N6_adenine_CS"/>
</dbReference>
<keyword evidence="7 10" id="KW-0819">tRNA processing</keyword>
<proteinExistence type="inferred from homology"/>
<dbReference type="Pfam" id="PF25904">
    <property type="entry name" value="Tmrp11_N"/>
    <property type="match status" value="1"/>
</dbReference>
<evidence type="ECO:0000256" key="5">
    <source>
        <dbReference type="ARBA" id="ARBA00022679"/>
    </source>
</evidence>
<comment type="similarity">
    <text evidence="10">Belongs to the class I-like SAM-binding methyltransferase superfamily. TRM11 methyltransferase family.</text>
</comment>
<evidence type="ECO:0000256" key="10">
    <source>
        <dbReference type="PROSITE-ProRule" id="PRU00959"/>
    </source>
</evidence>
<keyword evidence="2" id="KW-0963">Cytoplasm</keyword>
<evidence type="ECO:0000256" key="6">
    <source>
        <dbReference type="ARBA" id="ARBA00022691"/>
    </source>
</evidence>
<dbReference type="Gene3D" id="3.40.50.150">
    <property type="entry name" value="Vaccinia Virus protein VP39"/>
    <property type="match status" value="1"/>
</dbReference>
<dbReference type="InterPro" id="IPR059073">
    <property type="entry name" value="TRMT11_N"/>
</dbReference>
<dbReference type="PANTHER" id="PTHR13370:SF3">
    <property type="entry name" value="TRNA (GUANINE(10)-N2)-METHYLTRANSFERASE HOMOLOG"/>
    <property type="match status" value="1"/>
</dbReference>
<dbReference type="InterPro" id="IPR016691">
    <property type="entry name" value="TRMT11"/>
</dbReference>
<evidence type="ECO:0000256" key="1">
    <source>
        <dbReference type="ARBA" id="ARBA00004496"/>
    </source>
</evidence>
<gene>
    <name evidence="12" type="ORF">K470DRAFT_280632</name>
</gene>
<protein>
    <recommendedName>
        <fullName evidence="9">tRNA (guanine(10)-N(2))-methyltransferase</fullName>
        <ecNumber evidence="9">2.1.1.214</ecNumber>
    </recommendedName>
</protein>
<dbReference type="SUPFAM" id="SSF53335">
    <property type="entry name" value="S-adenosyl-L-methionine-dependent methyltransferases"/>
    <property type="match status" value="1"/>
</dbReference>
<dbReference type="InterPro" id="IPR029063">
    <property type="entry name" value="SAM-dependent_MTases_sf"/>
</dbReference>
<keyword evidence="3 10" id="KW-0820">tRNA-binding</keyword>
<reference evidence="12" key="1">
    <citation type="journal article" date="2020" name="Stud. Mycol.">
        <title>101 Dothideomycetes genomes: a test case for predicting lifestyles and emergence of pathogens.</title>
        <authorList>
            <person name="Haridas S."/>
            <person name="Albert R."/>
            <person name="Binder M."/>
            <person name="Bloem J."/>
            <person name="Labutti K."/>
            <person name="Salamov A."/>
            <person name="Andreopoulos B."/>
            <person name="Baker S."/>
            <person name="Barry K."/>
            <person name="Bills G."/>
            <person name="Bluhm B."/>
            <person name="Cannon C."/>
            <person name="Castanera R."/>
            <person name="Culley D."/>
            <person name="Daum C."/>
            <person name="Ezra D."/>
            <person name="Gonzalez J."/>
            <person name="Henrissat B."/>
            <person name="Kuo A."/>
            <person name="Liang C."/>
            <person name="Lipzen A."/>
            <person name="Lutzoni F."/>
            <person name="Magnuson J."/>
            <person name="Mondo S."/>
            <person name="Nolan M."/>
            <person name="Ohm R."/>
            <person name="Pangilinan J."/>
            <person name="Park H.-J."/>
            <person name="Ramirez L."/>
            <person name="Alfaro M."/>
            <person name="Sun H."/>
            <person name="Tritt A."/>
            <person name="Yoshinaga Y."/>
            <person name="Zwiers L.-H."/>
            <person name="Turgeon B."/>
            <person name="Goodwin S."/>
            <person name="Spatafora J."/>
            <person name="Crous P."/>
            <person name="Grigoriev I."/>
        </authorList>
    </citation>
    <scope>NUCLEOTIDE SEQUENCE</scope>
    <source>
        <strain evidence="12">CBS 480.64</strain>
    </source>
</reference>
<dbReference type="GO" id="GO:0008033">
    <property type="term" value="P:tRNA processing"/>
    <property type="evidence" value="ECO:0007669"/>
    <property type="project" value="UniProtKB-UniRule"/>
</dbReference>
<comment type="subcellular location">
    <subcellularLocation>
        <location evidence="1">Cytoplasm</location>
    </subcellularLocation>
</comment>
<keyword evidence="13" id="KW-1185">Reference proteome</keyword>
<dbReference type="GO" id="GO:0032259">
    <property type="term" value="P:methylation"/>
    <property type="evidence" value="ECO:0007669"/>
    <property type="project" value="UniProtKB-UniRule"/>
</dbReference>
<dbReference type="GO" id="GO:0005737">
    <property type="term" value="C:cytoplasm"/>
    <property type="evidence" value="ECO:0007669"/>
    <property type="project" value="UniProtKB-SubCell"/>
</dbReference>
<dbReference type="PANTHER" id="PTHR13370">
    <property type="entry name" value="RNA METHYLASE-RELATED"/>
    <property type="match status" value="1"/>
</dbReference>
<organism evidence="12 13">
    <name type="scientific">Piedraia hortae CBS 480.64</name>
    <dbReference type="NCBI Taxonomy" id="1314780"/>
    <lineage>
        <taxon>Eukaryota</taxon>
        <taxon>Fungi</taxon>
        <taxon>Dikarya</taxon>
        <taxon>Ascomycota</taxon>
        <taxon>Pezizomycotina</taxon>
        <taxon>Dothideomycetes</taxon>
        <taxon>Dothideomycetidae</taxon>
        <taxon>Capnodiales</taxon>
        <taxon>Piedraiaceae</taxon>
        <taxon>Piedraia</taxon>
    </lineage>
</organism>
<name>A0A6A7C5X1_9PEZI</name>
<evidence type="ECO:0000313" key="12">
    <source>
        <dbReference type="EMBL" id="KAF2862652.1"/>
    </source>
</evidence>
<evidence type="ECO:0000256" key="7">
    <source>
        <dbReference type="ARBA" id="ARBA00022694"/>
    </source>
</evidence>
<keyword evidence="6 10" id="KW-0949">S-adenosyl-L-methionine</keyword>
<dbReference type="PROSITE" id="PS51627">
    <property type="entry name" value="SAM_MT_TRM11"/>
    <property type="match status" value="1"/>
</dbReference>
<accession>A0A6A7C5X1</accession>
<dbReference type="OrthoDB" id="296065at2759"/>
<dbReference type="GO" id="GO:0000049">
    <property type="term" value="F:tRNA binding"/>
    <property type="evidence" value="ECO:0007669"/>
    <property type="project" value="UniProtKB-UniRule"/>
</dbReference>
<evidence type="ECO:0000256" key="9">
    <source>
        <dbReference type="ARBA" id="ARBA00066937"/>
    </source>
</evidence>
<dbReference type="AlphaFoldDB" id="A0A6A7C5X1"/>
<evidence type="ECO:0000256" key="3">
    <source>
        <dbReference type="ARBA" id="ARBA00022555"/>
    </source>
</evidence>
<dbReference type="EC" id="2.1.1.214" evidence="9"/>
<dbReference type="PROSITE" id="PS00092">
    <property type="entry name" value="N6_MTASE"/>
    <property type="match status" value="1"/>
</dbReference>
<dbReference type="PIRSF" id="PIRSF017259">
    <property type="entry name" value="tRNA_mtfrase_TRM11"/>
    <property type="match status" value="1"/>
</dbReference>
<keyword evidence="5 10" id="KW-0808">Transferase</keyword>